<dbReference type="SUPFAM" id="SSF55008">
    <property type="entry name" value="HMA, heavy metal-associated domain"/>
    <property type="match status" value="1"/>
</dbReference>
<dbReference type="PROSITE" id="PS50846">
    <property type="entry name" value="HMA_2"/>
    <property type="match status" value="1"/>
</dbReference>
<evidence type="ECO:0000313" key="8">
    <source>
        <dbReference type="EMBL" id="KAI5446367.1"/>
    </source>
</evidence>
<feature type="compositionally biased region" description="Polar residues" evidence="6">
    <location>
        <begin position="166"/>
        <end position="177"/>
    </location>
</feature>
<dbReference type="Gramene" id="Psat01G0426800-T1">
    <property type="protein sequence ID" value="KAI5446367.1"/>
    <property type="gene ID" value="KIW84_014268"/>
</dbReference>
<dbReference type="Pfam" id="PF00403">
    <property type="entry name" value="HMA"/>
    <property type="match status" value="1"/>
</dbReference>
<evidence type="ECO:0000256" key="1">
    <source>
        <dbReference type="ARBA" id="ARBA00022481"/>
    </source>
</evidence>
<reference evidence="8 9" key="1">
    <citation type="journal article" date="2022" name="Nat. Genet.">
        <title>Improved pea reference genome and pan-genome highlight genomic features and evolutionary characteristics.</title>
        <authorList>
            <person name="Yang T."/>
            <person name="Liu R."/>
            <person name="Luo Y."/>
            <person name="Hu S."/>
            <person name="Wang D."/>
            <person name="Wang C."/>
            <person name="Pandey M.K."/>
            <person name="Ge S."/>
            <person name="Xu Q."/>
            <person name="Li N."/>
            <person name="Li G."/>
            <person name="Huang Y."/>
            <person name="Saxena R.K."/>
            <person name="Ji Y."/>
            <person name="Li M."/>
            <person name="Yan X."/>
            <person name="He Y."/>
            <person name="Liu Y."/>
            <person name="Wang X."/>
            <person name="Xiang C."/>
            <person name="Varshney R.K."/>
            <person name="Ding H."/>
            <person name="Gao S."/>
            <person name="Zong X."/>
        </authorList>
    </citation>
    <scope>NUCLEOTIDE SEQUENCE [LARGE SCALE GENOMIC DNA]</scope>
    <source>
        <strain evidence="8 9">cv. Zhongwan 6</strain>
    </source>
</reference>
<evidence type="ECO:0000256" key="5">
    <source>
        <dbReference type="ARBA" id="ARBA00024045"/>
    </source>
</evidence>
<evidence type="ECO:0000256" key="4">
    <source>
        <dbReference type="ARBA" id="ARBA00023289"/>
    </source>
</evidence>
<accession>A0A9D5BMW8</accession>
<dbReference type="PANTHER" id="PTHR45868:SF86">
    <property type="entry name" value="HMA DOMAIN-CONTAINING PROTEIN"/>
    <property type="match status" value="1"/>
</dbReference>
<feature type="compositionally biased region" description="Basic and acidic residues" evidence="6">
    <location>
        <begin position="142"/>
        <end position="165"/>
    </location>
</feature>
<evidence type="ECO:0000259" key="7">
    <source>
        <dbReference type="PROSITE" id="PS50846"/>
    </source>
</evidence>
<comment type="caution">
    <text evidence="8">The sequence shown here is derived from an EMBL/GenBank/DDBJ whole genome shotgun (WGS) entry which is preliminary data.</text>
</comment>
<dbReference type="FunFam" id="3.30.70.100:FF:000008">
    <property type="entry name" value="Copper transport protein ATOX1"/>
    <property type="match status" value="1"/>
</dbReference>
<dbReference type="Gene3D" id="3.30.70.100">
    <property type="match status" value="1"/>
</dbReference>
<evidence type="ECO:0000256" key="6">
    <source>
        <dbReference type="SAM" id="MobiDB-lite"/>
    </source>
</evidence>
<dbReference type="CDD" id="cd00371">
    <property type="entry name" value="HMA"/>
    <property type="match status" value="1"/>
</dbReference>
<evidence type="ECO:0000256" key="3">
    <source>
        <dbReference type="ARBA" id="ARBA00023288"/>
    </source>
</evidence>
<name>A0A9D5BMW8_PEA</name>
<proteinExistence type="inferred from homology"/>
<dbReference type="Proteomes" id="UP001058974">
    <property type="component" value="Chromosome 1"/>
</dbReference>
<comment type="similarity">
    <text evidence="5">Belongs to the HIPP family.</text>
</comment>
<dbReference type="EMBL" id="JAMSHJ010000001">
    <property type="protein sequence ID" value="KAI5446367.1"/>
    <property type="molecule type" value="Genomic_DNA"/>
</dbReference>
<feature type="compositionally biased region" description="Gly residues" evidence="6">
    <location>
        <begin position="229"/>
        <end position="244"/>
    </location>
</feature>
<protein>
    <recommendedName>
        <fullName evidence="7">HMA domain-containing protein</fullName>
    </recommendedName>
</protein>
<keyword evidence="2" id="KW-0479">Metal-binding</keyword>
<dbReference type="InterPro" id="IPR006121">
    <property type="entry name" value="HMA_dom"/>
</dbReference>
<dbReference type="InterPro" id="IPR036163">
    <property type="entry name" value="HMA_dom_sf"/>
</dbReference>
<keyword evidence="4" id="KW-0636">Prenylation</keyword>
<organism evidence="8 9">
    <name type="scientific">Pisum sativum</name>
    <name type="common">Garden pea</name>
    <name type="synonym">Lathyrus oleraceus</name>
    <dbReference type="NCBI Taxonomy" id="3888"/>
    <lineage>
        <taxon>Eukaryota</taxon>
        <taxon>Viridiplantae</taxon>
        <taxon>Streptophyta</taxon>
        <taxon>Embryophyta</taxon>
        <taxon>Tracheophyta</taxon>
        <taxon>Spermatophyta</taxon>
        <taxon>Magnoliopsida</taxon>
        <taxon>eudicotyledons</taxon>
        <taxon>Gunneridae</taxon>
        <taxon>Pentapetalae</taxon>
        <taxon>rosids</taxon>
        <taxon>fabids</taxon>
        <taxon>Fabales</taxon>
        <taxon>Fabaceae</taxon>
        <taxon>Papilionoideae</taxon>
        <taxon>50 kb inversion clade</taxon>
        <taxon>NPAAA clade</taxon>
        <taxon>Hologalegina</taxon>
        <taxon>IRL clade</taxon>
        <taxon>Fabeae</taxon>
        <taxon>Lathyrus</taxon>
    </lineage>
</organism>
<dbReference type="AlphaFoldDB" id="A0A9D5BMW8"/>
<dbReference type="PANTHER" id="PTHR45868">
    <property type="entry name" value="HEAVY METAL-ASSOCIATED ISOPRENYLATED PLANT PROTEIN 33-RELATED"/>
    <property type="match status" value="1"/>
</dbReference>
<evidence type="ECO:0000256" key="2">
    <source>
        <dbReference type="ARBA" id="ARBA00022723"/>
    </source>
</evidence>
<feature type="non-terminal residue" evidence="8">
    <location>
        <position position="1"/>
    </location>
</feature>
<feature type="domain" description="HMA" evidence="7">
    <location>
        <begin position="73"/>
        <end position="136"/>
    </location>
</feature>
<keyword evidence="3" id="KW-0449">Lipoprotein</keyword>
<dbReference type="GO" id="GO:0046872">
    <property type="term" value="F:metal ion binding"/>
    <property type="evidence" value="ECO:0007669"/>
    <property type="project" value="UniProtKB-KW"/>
</dbReference>
<keyword evidence="1" id="KW-0488">Methylation</keyword>
<sequence>IILPSLLTCSLCSLTSFQLLHSSHFPFFFILTPTIHSLSPFFSLVLSTLQINPFTSLFLMDAKAKPSVEHLKYQTWFLKVSIHCEGCRKKVNKVLKRIDGVFTATIDSQQQKVTVTGNVSVETLLRKLVRAGKPAEIWPENNDGKGKNSGKEKKKKNESGNEPKETQSLQNKGTESGTKCENESKNKNKNSKNSIGELPVKSPAGNNVAPVVGGGGSDNNNKKKKKDGCGGNGTGNGNGNGNGNNGLNTVAKSGPSHTGFQFQNLDQGMAHEVNLSPTRQQSFFYPSETCYPPMAYVSSAYNRLYPMGRVGDPSYYVPSLPYTCPPSLIDQYGTYQLQSAPSVSFEFFSDENANGCSIM</sequence>
<evidence type="ECO:0000313" key="9">
    <source>
        <dbReference type="Proteomes" id="UP001058974"/>
    </source>
</evidence>
<gene>
    <name evidence="8" type="ORF">KIW84_014268</name>
</gene>
<feature type="region of interest" description="Disordered" evidence="6">
    <location>
        <begin position="136"/>
        <end position="259"/>
    </location>
</feature>
<keyword evidence="9" id="KW-1185">Reference proteome</keyword>